<dbReference type="InterPro" id="IPR009057">
    <property type="entry name" value="Homeodomain-like_sf"/>
</dbReference>
<dbReference type="GO" id="GO:0003700">
    <property type="term" value="F:DNA-binding transcription factor activity"/>
    <property type="evidence" value="ECO:0007669"/>
    <property type="project" value="TreeGrafter"/>
</dbReference>
<dbReference type="InterPro" id="IPR036271">
    <property type="entry name" value="Tet_transcr_reg_TetR-rel_C_sf"/>
</dbReference>
<dbReference type="Gene3D" id="1.10.357.10">
    <property type="entry name" value="Tetracycline Repressor, domain 2"/>
    <property type="match status" value="1"/>
</dbReference>
<proteinExistence type="predicted"/>
<dbReference type="Pfam" id="PF00440">
    <property type="entry name" value="TetR_N"/>
    <property type="match status" value="1"/>
</dbReference>
<keyword evidence="5" id="KW-1185">Reference proteome</keyword>
<feature type="DNA-binding region" description="H-T-H motif" evidence="2">
    <location>
        <begin position="42"/>
        <end position="61"/>
    </location>
</feature>
<dbReference type="RefSeq" id="WP_184891291.1">
    <property type="nucleotide sequence ID" value="NZ_JACHMX010000001.1"/>
</dbReference>
<sequence length="213" mass="23619">MTSTTPRKRRAYAARVPAEQRRTQVLDAALHLVVARGHNATTMDAVAEQAGVTKPVVYGQFRSRNELLAALLRREQEAALQQLLEVLPGDPGKLLTEDAPEFIARTLADFLSAVQETPDRWYCVVMPMADMPAEFHAAREAARTIALDRAESLTRWLLEAVDAPAELDPEIVAHTVTALFEMAARLVLTDPGRYRPERFVSAIRAAVGLIRPR</sequence>
<protein>
    <submittedName>
        <fullName evidence="4">AcrR family transcriptional regulator</fullName>
    </submittedName>
</protein>
<evidence type="ECO:0000259" key="3">
    <source>
        <dbReference type="PROSITE" id="PS50977"/>
    </source>
</evidence>
<dbReference type="Proteomes" id="UP000580861">
    <property type="component" value="Unassembled WGS sequence"/>
</dbReference>
<feature type="domain" description="HTH tetR-type" evidence="3">
    <location>
        <begin position="19"/>
        <end position="79"/>
    </location>
</feature>
<dbReference type="PANTHER" id="PTHR30055">
    <property type="entry name" value="HTH-TYPE TRANSCRIPTIONAL REGULATOR RUTR"/>
    <property type="match status" value="1"/>
</dbReference>
<evidence type="ECO:0000256" key="2">
    <source>
        <dbReference type="PROSITE-ProRule" id="PRU00335"/>
    </source>
</evidence>
<dbReference type="InterPro" id="IPR001647">
    <property type="entry name" value="HTH_TetR"/>
</dbReference>
<dbReference type="PRINTS" id="PR00455">
    <property type="entry name" value="HTHTETR"/>
</dbReference>
<evidence type="ECO:0000313" key="4">
    <source>
        <dbReference type="EMBL" id="MBB5849980.1"/>
    </source>
</evidence>
<dbReference type="GO" id="GO:0000976">
    <property type="term" value="F:transcription cis-regulatory region binding"/>
    <property type="evidence" value="ECO:0007669"/>
    <property type="project" value="TreeGrafter"/>
</dbReference>
<accession>A0A841AU13</accession>
<reference evidence="4 5" key="1">
    <citation type="submission" date="2020-08" db="EMBL/GenBank/DDBJ databases">
        <title>Sequencing the genomes of 1000 actinobacteria strains.</title>
        <authorList>
            <person name="Klenk H.-P."/>
        </authorList>
    </citation>
    <scope>NUCLEOTIDE SEQUENCE [LARGE SCALE GENOMIC DNA]</scope>
    <source>
        <strain evidence="4 5">DSM 45272</strain>
    </source>
</reference>
<name>A0A841AU13_9PSEU</name>
<dbReference type="AlphaFoldDB" id="A0A841AU13"/>
<dbReference type="PROSITE" id="PS50977">
    <property type="entry name" value="HTH_TETR_2"/>
    <property type="match status" value="1"/>
</dbReference>
<comment type="caution">
    <text evidence="4">The sequence shown here is derived from an EMBL/GenBank/DDBJ whole genome shotgun (WGS) entry which is preliminary data.</text>
</comment>
<gene>
    <name evidence="4" type="ORF">HDA45_000067</name>
</gene>
<dbReference type="SUPFAM" id="SSF48498">
    <property type="entry name" value="Tetracyclin repressor-like, C-terminal domain"/>
    <property type="match status" value="1"/>
</dbReference>
<dbReference type="SUPFAM" id="SSF46689">
    <property type="entry name" value="Homeodomain-like"/>
    <property type="match status" value="1"/>
</dbReference>
<evidence type="ECO:0000313" key="5">
    <source>
        <dbReference type="Proteomes" id="UP000580861"/>
    </source>
</evidence>
<evidence type="ECO:0000256" key="1">
    <source>
        <dbReference type="ARBA" id="ARBA00023125"/>
    </source>
</evidence>
<dbReference type="InterPro" id="IPR050109">
    <property type="entry name" value="HTH-type_TetR-like_transc_reg"/>
</dbReference>
<organism evidence="4 5">
    <name type="scientific">Amycolatopsis umgeniensis</name>
    <dbReference type="NCBI Taxonomy" id="336628"/>
    <lineage>
        <taxon>Bacteria</taxon>
        <taxon>Bacillati</taxon>
        <taxon>Actinomycetota</taxon>
        <taxon>Actinomycetes</taxon>
        <taxon>Pseudonocardiales</taxon>
        <taxon>Pseudonocardiaceae</taxon>
        <taxon>Amycolatopsis</taxon>
    </lineage>
</organism>
<dbReference type="PANTHER" id="PTHR30055:SF226">
    <property type="entry name" value="HTH-TYPE TRANSCRIPTIONAL REGULATOR PKSA"/>
    <property type="match status" value="1"/>
</dbReference>
<dbReference type="EMBL" id="JACHMX010000001">
    <property type="protein sequence ID" value="MBB5849980.1"/>
    <property type="molecule type" value="Genomic_DNA"/>
</dbReference>
<keyword evidence="1 2" id="KW-0238">DNA-binding</keyword>